<dbReference type="SUPFAM" id="SSF51905">
    <property type="entry name" value="FAD/NAD(P)-binding domain"/>
    <property type="match status" value="1"/>
</dbReference>
<dbReference type="PANTHER" id="PTHR43539">
    <property type="entry name" value="FLAVIN-BINDING MONOOXYGENASE-LIKE PROTEIN (AFU_ORTHOLOGUE AFUA_4G09220)"/>
    <property type="match status" value="1"/>
</dbReference>
<keyword evidence="1" id="KW-0560">Oxidoreductase</keyword>
<dbReference type="Pfam" id="PF13738">
    <property type="entry name" value="Pyr_redox_3"/>
    <property type="match status" value="1"/>
</dbReference>
<proteinExistence type="predicted"/>
<reference evidence="3 4" key="1">
    <citation type="submission" date="2018-08" db="EMBL/GenBank/DDBJ databases">
        <title>Paenibacillus sp. M4BSY-1, whole genome shotgun sequence.</title>
        <authorList>
            <person name="Tuo L."/>
        </authorList>
    </citation>
    <scope>NUCLEOTIDE SEQUENCE [LARGE SCALE GENOMIC DNA]</scope>
    <source>
        <strain evidence="3 4">M4BSY-1</strain>
    </source>
</reference>
<name>A0A371PKX5_9BACL</name>
<evidence type="ECO:0000313" key="4">
    <source>
        <dbReference type="Proteomes" id="UP000261905"/>
    </source>
</evidence>
<comment type="caution">
    <text evidence="3">The sequence shown here is derived from an EMBL/GenBank/DDBJ whole genome shotgun (WGS) entry which is preliminary data.</text>
</comment>
<dbReference type="GO" id="GO:0004497">
    <property type="term" value="F:monooxygenase activity"/>
    <property type="evidence" value="ECO:0007669"/>
    <property type="project" value="TreeGrafter"/>
</dbReference>
<evidence type="ECO:0000256" key="1">
    <source>
        <dbReference type="ARBA" id="ARBA00023002"/>
    </source>
</evidence>
<dbReference type="PANTHER" id="PTHR43539:SF78">
    <property type="entry name" value="FLAVIN-CONTAINING MONOOXYGENASE"/>
    <property type="match status" value="1"/>
</dbReference>
<dbReference type="InterPro" id="IPR050982">
    <property type="entry name" value="Auxin_biosynth/cation_transpt"/>
</dbReference>
<dbReference type="PRINTS" id="PR00368">
    <property type="entry name" value="FADPNR"/>
</dbReference>
<dbReference type="Gene3D" id="3.50.50.60">
    <property type="entry name" value="FAD/NAD(P)-binding domain"/>
    <property type="match status" value="1"/>
</dbReference>
<evidence type="ECO:0000313" key="3">
    <source>
        <dbReference type="EMBL" id="REK76854.1"/>
    </source>
</evidence>
<feature type="region of interest" description="Disordered" evidence="2">
    <location>
        <begin position="446"/>
        <end position="474"/>
    </location>
</feature>
<dbReference type="RefSeq" id="WP_116044044.1">
    <property type="nucleotide sequence ID" value="NZ_QUBQ01000001.1"/>
</dbReference>
<dbReference type="Proteomes" id="UP000261905">
    <property type="component" value="Unassembled WGS sequence"/>
</dbReference>
<dbReference type="OrthoDB" id="9773233at2"/>
<dbReference type="PRINTS" id="PR00411">
    <property type="entry name" value="PNDRDTASEI"/>
</dbReference>
<dbReference type="GO" id="GO:0050660">
    <property type="term" value="F:flavin adenine dinucleotide binding"/>
    <property type="evidence" value="ECO:0007669"/>
    <property type="project" value="TreeGrafter"/>
</dbReference>
<accession>A0A371PKX5</accession>
<dbReference type="AlphaFoldDB" id="A0A371PKX5"/>
<dbReference type="InterPro" id="IPR036188">
    <property type="entry name" value="FAD/NAD-bd_sf"/>
</dbReference>
<gene>
    <name evidence="3" type="ORF">DX130_07470</name>
</gene>
<evidence type="ECO:0000256" key="2">
    <source>
        <dbReference type="SAM" id="MobiDB-lite"/>
    </source>
</evidence>
<sequence>MSQCCSTPQPIQETLKASTAVSSNPDLPVAIIGGGPVGLAAAAHLVTKGESFILFEAAPHIAGNVNQWDHIRVFSPWQYNMNKAAKQLLEASGWKSPDEQAFPTGRELIDEYLAPLSQLPVIKPFVHYNAKVVAVTRKGLSKVKTAGRDKRPFELHVQEENQTIKYKAKAVIDASGTWSSPNPAVSDGVWTIEERSLSSQITYGIPDVLGKEKERFAGKNILVVGSGHSAINALLDLERLKEQDPLTSISWVIRKSNVKDVYGGQENDELRERGTLGVRLQQLVESGKVTVYPSFLIERFEKNGVQINISGTVNGETVYIHELDQIISNTGSRPDLSFLREVRTDIDSAIESVGALAPLIDPNEHSCGTVRPHGEKELRQPEHHFYIVGSKSYGRAPTFLMTTGYEQVRSIVEGITGNWEAAANVELDLPETGVCSISQSVQFSNNCSDAEPADNQTKGSCSTAPDVNKTSCSG</sequence>
<keyword evidence="4" id="KW-1185">Reference proteome</keyword>
<protein>
    <submittedName>
        <fullName evidence="3">NAD(P)/FAD-dependent oxidoreductase</fullName>
    </submittedName>
</protein>
<dbReference type="EMBL" id="QUBQ01000001">
    <property type="protein sequence ID" value="REK76854.1"/>
    <property type="molecule type" value="Genomic_DNA"/>
</dbReference>
<organism evidence="3 4">
    <name type="scientific">Paenibacillus paeoniae</name>
    <dbReference type="NCBI Taxonomy" id="2292705"/>
    <lineage>
        <taxon>Bacteria</taxon>
        <taxon>Bacillati</taxon>
        <taxon>Bacillota</taxon>
        <taxon>Bacilli</taxon>
        <taxon>Bacillales</taxon>
        <taxon>Paenibacillaceae</taxon>
        <taxon>Paenibacillus</taxon>
    </lineage>
</organism>